<feature type="chain" id="PRO_5039356097" description="DUF732 domain-containing protein" evidence="1">
    <location>
        <begin position="19"/>
        <end position="106"/>
    </location>
</feature>
<keyword evidence="1" id="KW-0732">Signal</keyword>
<dbReference type="AlphaFoldDB" id="A0A4Y3KBH3"/>
<sequence length="106" mass="10984">MKTPARLAATAVAFIACAACSNTPVSVHDATLRSALSSWETHIEKITGGSEFRATIDTDLTTSDLGLGTALGMCRQIEATAIEDLMVVVIKSTGGNELATCSPAEQ</sequence>
<organism evidence="2 3">
    <name type="scientific">Cellulomonas uda</name>
    <dbReference type="NCBI Taxonomy" id="1714"/>
    <lineage>
        <taxon>Bacteria</taxon>
        <taxon>Bacillati</taxon>
        <taxon>Actinomycetota</taxon>
        <taxon>Actinomycetes</taxon>
        <taxon>Micrococcales</taxon>
        <taxon>Cellulomonadaceae</taxon>
        <taxon>Cellulomonas</taxon>
    </lineage>
</organism>
<keyword evidence="3" id="KW-1185">Reference proteome</keyword>
<reference evidence="2 3" key="1">
    <citation type="submission" date="2019-06" db="EMBL/GenBank/DDBJ databases">
        <title>Whole genome shotgun sequence of Cellulomonas uda NBRC 3747.</title>
        <authorList>
            <person name="Hosoyama A."/>
            <person name="Uohara A."/>
            <person name="Ohji S."/>
            <person name="Ichikawa N."/>
        </authorList>
    </citation>
    <scope>NUCLEOTIDE SEQUENCE [LARGE SCALE GENOMIC DNA]</scope>
    <source>
        <strain evidence="2 3">NBRC 3747</strain>
    </source>
</reference>
<dbReference type="Proteomes" id="UP000315842">
    <property type="component" value="Unassembled WGS sequence"/>
</dbReference>
<comment type="caution">
    <text evidence="2">The sequence shown here is derived from an EMBL/GenBank/DDBJ whole genome shotgun (WGS) entry which is preliminary data.</text>
</comment>
<proteinExistence type="predicted"/>
<dbReference type="PROSITE" id="PS51257">
    <property type="entry name" value="PROKAR_LIPOPROTEIN"/>
    <property type="match status" value="1"/>
</dbReference>
<evidence type="ECO:0000256" key="1">
    <source>
        <dbReference type="SAM" id="SignalP"/>
    </source>
</evidence>
<evidence type="ECO:0000313" key="3">
    <source>
        <dbReference type="Proteomes" id="UP000315842"/>
    </source>
</evidence>
<protein>
    <recommendedName>
        <fullName evidence="4">DUF732 domain-containing protein</fullName>
    </recommendedName>
</protein>
<gene>
    <name evidence="2" type="ORF">CUD01_17910</name>
</gene>
<dbReference type="EMBL" id="BJLP01000027">
    <property type="protein sequence ID" value="GEA81347.1"/>
    <property type="molecule type" value="Genomic_DNA"/>
</dbReference>
<evidence type="ECO:0008006" key="4">
    <source>
        <dbReference type="Google" id="ProtNLM"/>
    </source>
</evidence>
<evidence type="ECO:0000313" key="2">
    <source>
        <dbReference type="EMBL" id="GEA81347.1"/>
    </source>
</evidence>
<accession>A0A4Y3KBH3</accession>
<feature type="signal peptide" evidence="1">
    <location>
        <begin position="1"/>
        <end position="18"/>
    </location>
</feature>
<dbReference type="RefSeq" id="WP_141320459.1">
    <property type="nucleotide sequence ID" value="NZ_BJLP01000027.1"/>
</dbReference>
<name>A0A4Y3KBH3_CELUD</name>